<sequence>MPENPLSRRGFVAAAGVGGALAAAGTGLGLAVPPASAAPGPVSAASASRDTVPTAFTARRFTDPPQDSRPTVYWYWNGPVTPELVDRQLADLRDKGMYEVILFSFDNDAMRPVFFTEEWFAVVEHVLRTAERTGMRVWLFNDDHFPSGRAGEYIVKGGTVGSRTYRPRPDLRLKALWRSTTVVEGPTRADLRRSTGVGVEAGHLVADATVLGGASVLRASDTWTDVTVTTSAKADRTAATVVVRASADGRDGYAVAFDQTGAVTVLRLARDAEPAELSRSTRTDGFNKTKYHTLEVSVRGTSLTVTLDGRAKGTVSDGSYPSGGVGVRAVGDERGLFDSLTVTTPDGATPYTTTFDDAATAGDFPDRARLTVEAAAAAARPAGAATADDVLDLTGPLTGDGTWRVPAGRWQIDLFGGTPLIDDSQGYSRSYVDLLDDEPVRLFLDIVPGEYHRRFRRYFGTVVPGFWDDEPFFASAEAHFKRLPWSPTLDRALREVGAEPGVAYSAALDDLGRTGRISRGLYWQAVANRFARYFRTQARWCEERGVALITNPLYDETAPAKRVPSTGDLHKVQQWAQVPGGDIITAEYTAGQQTMLPRNPVSVAHQMGRERALMEMFGNMGWQVTPGFVHATVGAQAARGVNLTVLHALWTDEAVVYFPPPFGPRAPWWWSMRPLAEWIGRVMEAVRGTSGARTALLQPQRAAEQLSGTDRQGEVDGALTGAAFALERAQVDFDLLHEGALSGDPELLARARVRAGRLAVGEARYDLVVLPLTPALDTAAVRALTGFVRSGGTVVAVGPLPAEDADGNDRSLTRALTDLFGDAPAGSRTLGRGRAVRVADAGGLGAAAQEAGVAVAVLEPARESIRALRTVRGDDTAHVFHNESGTAVSTTAILPAAGAPELWDPATGRTRPAPVHRSSRRGLHLPLRFEPYETLIVVVRRSGAAPPHLTEAAVDVLGVERTGHALRATVEVTEPGSHVLTGTDAGRTYRGTVRVDDPLTPLALTGDWTLALERPGAAPVTGPPGSWTAYDPLFSGSGTYTKDVDLDRAVLDGRRVLLDLGDVRDVARVSVNGEALDPLLWAPFVTDVTALLVPGRNRIAVRVANTLSNERKKPLPSGLLGPVTLRFARRVTTGLNRV</sequence>
<dbReference type="CDD" id="cd03143">
    <property type="entry name" value="A4_beta-galactosidase_middle_domain"/>
    <property type="match status" value="1"/>
</dbReference>
<dbReference type="InterPro" id="IPR008979">
    <property type="entry name" value="Galactose-bd-like_sf"/>
</dbReference>
<organism evidence="1 2">
    <name type="scientific">Streptomyces zinciresistens K42</name>
    <dbReference type="NCBI Taxonomy" id="700597"/>
    <lineage>
        <taxon>Bacteria</taxon>
        <taxon>Bacillati</taxon>
        <taxon>Actinomycetota</taxon>
        <taxon>Actinomycetes</taxon>
        <taxon>Kitasatosporales</taxon>
        <taxon>Streptomycetaceae</taxon>
        <taxon>Streptomyces</taxon>
    </lineage>
</organism>
<keyword evidence="1" id="KW-0238">DNA-binding</keyword>
<dbReference type="PROSITE" id="PS51318">
    <property type="entry name" value="TAT"/>
    <property type="match status" value="1"/>
</dbReference>
<dbReference type="OrthoDB" id="9761519at2"/>
<dbReference type="NCBIfam" id="NF045579">
    <property type="entry name" value="rhamnoside_JR"/>
    <property type="match status" value="1"/>
</dbReference>
<protein>
    <submittedName>
        <fullName evidence="1">DNA-binding protein</fullName>
    </submittedName>
</protein>
<comment type="caution">
    <text evidence="1">The sequence shown here is derived from an EMBL/GenBank/DDBJ whole genome shotgun (WGS) entry which is preliminary data.</text>
</comment>
<dbReference type="PANTHER" id="PTHR36848">
    <property type="entry name" value="DNA-BINDING PROTEIN (PUTATIVE SECRETED PROTEIN)-RELATED"/>
    <property type="match status" value="1"/>
</dbReference>
<gene>
    <name evidence="1" type="ORF">SZN_19235</name>
</gene>
<evidence type="ECO:0000313" key="2">
    <source>
        <dbReference type="Proteomes" id="UP000004217"/>
    </source>
</evidence>
<dbReference type="Gene3D" id="2.60.120.260">
    <property type="entry name" value="Galactose-binding domain-like"/>
    <property type="match status" value="1"/>
</dbReference>
<dbReference type="Proteomes" id="UP000004217">
    <property type="component" value="Unassembled WGS sequence"/>
</dbReference>
<dbReference type="SUPFAM" id="SSF49785">
    <property type="entry name" value="Galactose-binding domain-like"/>
    <property type="match status" value="1"/>
</dbReference>
<dbReference type="Gene3D" id="3.40.50.880">
    <property type="match status" value="1"/>
</dbReference>
<dbReference type="PATRIC" id="fig|700597.3.peg.3772"/>
<accession>G2GEB6</accession>
<name>G2GEB6_9ACTN</name>
<reference evidence="1 2" key="1">
    <citation type="submission" date="2011-08" db="EMBL/GenBank/DDBJ databases">
        <authorList>
            <person name="Lin Y."/>
            <person name="Hao X."/>
            <person name="Johnstone L."/>
            <person name="Miller S.J."/>
            <person name="Wei G."/>
            <person name="Rensing C."/>
        </authorList>
    </citation>
    <scope>NUCLEOTIDE SEQUENCE [LARGE SCALE GENOMIC DNA]</scope>
    <source>
        <strain evidence="1 2">K42</strain>
    </source>
</reference>
<keyword evidence="2" id="KW-1185">Reference proteome</keyword>
<dbReference type="Gene3D" id="2.60.120.560">
    <property type="entry name" value="Exo-inulinase, domain 1"/>
    <property type="match status" value="1"/>
</dbReference>
<dbReference type="InterPro" id="IPR053161">
    <property type="entry name" value="Ulvan_degrading_GH"/>
</dbReference>
<dbReference type="PANTHER" id="PTHR36848:SF2">
    <property type="entry name" value="SECRETED PROTEIN"/>
    <property type="match status" value="1"/>
</dbReference>
<evidence type="ECO:0000313" key="1">
    <source>
        <dbReference type="EMBL" id="EGX58141.1"/>
    </source>
</evidence>
<dbReference type="InterPro" id="IPR029062">
    <property type="entry name" value="Class_I_gatase-like"/>
</dbReference>
<dbReference type="InterPro" id="IPR006311">
    <property type="entry name" value="TAT_signal"/>
</dbReference>
<proteinExistence type="predicted"/>
<dbReference type="AlphaFoldDB" id="G2GEB6"/>
<dbReference type="Pfam" id="PF17132">
    <property type="entry name" value="Glyco_hydro_106"/>
    <property type="match status" value="2"/>
</dbReference>
<dbReference type="EMBL" id="AGBF01000065">
    <property type="protein sequence ID" value="EGX58141.1"/>
    <property type="molecule type" value="Genomic_DNA"/>
</dbReference>
<dbReference type="GO" id="GO:0003677">
    <property type="term" value="F:DNA binding"/>
    <property type="evidence" value="ECO:0007669"/>
    <property type="project" value="UniProtKB-KW"/>
</dbReference>